<accession>A0A936NHL2</accession>
<comment type="caution">
    <text evidence="3">The sequence shown here is derived from an EMBL/GenBank/DDBJ whole genome shotgun (WGS) entry which is preliminary data.</text>
</comment>
<dbReference type="Pfam" id="PF11382">
    <property type="entry name" value="MctB"/>
    <property type="match status" value="1"/>
</dbReference>
<evidence type="ECO:0000256" key="2">
    <source>
        <dbReference type="SAM" id="MobiDB-lite"/>
    </source>
</evidence>
<sequence>MIKLRTHIISLTAVFLALGIGLVLGSTFLDRTFVDALDAQVRRLNDRVDQRTEEVEALNRVIDEQTLTEEAAADAGYEQLLAGQLTDAQVVVLANRGIDEDQVNRTVEVLQAADAEVPAVVWLTDRWNPTDPQRSAEIAESLDLDTTDPAQVTAEAAAMLGLALAGPTPATNAPATTAPATTAPATNAPSTTAQGDPTTTAPTDGAASTSTTGISPGTTVALDAGPEELLERLTDAELIEQEAAPAGNLSVPGPEALIVSITGEGSSLDPKKAYLPIVTELVSFNPGRVLVAETRNTRTIQAEATEDDVPVRGAALEVVRSDDALRGQSSTLDGLESPLGKAAVVVALMELREGKTGDYGLAAGTDGPVPSITR</sequence>
<evidence type="ECO:0000256" key="1">
    <source>
        <dbReference type="SAM" id="Coils"/>
    </source>
</evidence>
<dbReference type="AlphaFoldDB" id="A0A936NHL2"/>
<proteinExistence type="predicted"/>
<evidence type="ECO:0000313" key="4">
    <source>
        <dbReference type="Proteomes" id="UP000727993"/>
    </source>
</evidence>
<dbReference type="GO" id="GO:0055070">
    <property type="term" value="P:copper ion homeostasis"/>
    <property type="evidence" value="ECO:0007669"/>
    <property type="project" value="InterPro"/>
</dbReference>
<dbReference type="GO" id="GO:0016020">
    <property type="term" value="C:membrane"/>
    <property type="evidence" value="ECO:0007669"/>
    <property type="project" value="InterPro"/>
</dbReference>
<dbReference type="Proteomes" id="UP000727993">
    <property type="component" value="Unassembled WGS sequence"/>
</dbReference>
<dbReference type="InterPro" id="IPR021522">
    <property type="entry name" value="MctB"/>
</dbReference>
<feature type="region of interest" description="Disordered" evidence="2">
    <location>
        <begin position="170"/>
        <end position="221"/>
    </location>
</feature>
<evidence type="ECO:0000313" key="3">
    <source>
        <dbReference type="EMBL" id="MBK9299032.1"/>
    </source>
</evidence>
<feature type="coiled-coil region" evidence="1">
    <location>
        <begin position="34"/>
        <end position="61"/>
    </location>
</feature>
<protein>
    <submittedName>
        <fullName evidence="3">Copper transporter</fullName>
    </submittedName>
</protein>
<gene>
    <name evidence="3" type="ORF">IPN02_19855</name>
</gene>
<organism evidence="3 4">
    <name type="scientific">Candidatus Neomicrothrix subdominans</name>
    <dbReference type="NCBI Taxonomy" id="2954438"/>
    <lineage>
        <taxon>Bacteria</taxon>
        <taxon>Bacillati</taxon>
        <taxon>Actinomycetota</taxon>
        <taxon>Acidimicrobiia</taxon>
        <taxon>Acidimicrobiales</taxon>
        <taxon>Microthrixaceae</taxon>
        <taxon>Candidatus Neomicrothrix</taxon>
    </lineage>
</organism>
<reference evidence="3 4" key="1">
    <citation type="submission" date="2020-10" db="EMBL/GenBank/DDBJ databases">
        <title>Connecting structure to function with the recovery of over 1000 high-quality activated sludge metagenome-assembled genomes encoding full-length rRNA genes using long-read sequencing.</title>
        <authorList>
            <person name="Singleton C.M."/>
            <person name="Petriglieri F."/>
            <person name="Kristensen J.M."/>
            <person name="Kirkegaard R.H."/>
            <person name="Michaelsen T.Y."/>
            <person name="Andersen M.H."/>
            <person name="Karst S.M."/>
            <person name="Dueholm M.S."/>
            <person name="Nielsen P.H."/>
            <person name="Albertsen M."/>
        </authorList>
    </citation>
    <scope>NUCLEOTIDE SEQUENCE [LARGE SCALE GENOMIC DNA]</scope>
    <source>
        <strain evidence="3">Lyne_18-Q3-R50-59_MAXAC.006</strain>
    </source>
</reference>
<feature type="compositionally biased region" description="Low complexity" evidence="2">
    <location>
        <begin position="170"/>
        <end position="219"/>
    </location>
</feature>
<dbReference type="EMBL" id="JADJZA010000011">
    <property type="protein sequence ID" value="MBK9299032.1"/>
    <property type="molecule type" value="Genomic_DNA"/>
</dbReference>
<keyword evidence="1" id="KW-0175">Coiled coil</keyword>
<name>A0A936NHL2_9ACTN</name>